<dbReference type="InterPro" id="IPR036509">
    <property type="entry name" value="Met_Sox_Rdtase_MsrA_sf"/>
</dbReference>
<dbReference type="InterPro" id="IPR002569">
    <property type="entry name" value="Met_Sox_Rdtase_MsrA_dom"/>
</dbReference>
<dbReference type="AlphaFoldDB" id="A0A5C8P5N0"/>
<dbReference type="GO" id="GO:0008113">
    <property type="term" value="F:peptide-methionine (S)-S-oxide reductase activity"/>
    <property type="evidence" value="ECO:0007669"/>
    <property type="project" value="UniProtKB-UniRule"/>
</dbReference>
<dbReference type="PANTHER" id="PTHR43774">
    <property type="entry name" value="PEPTIDE METHIONINE SULFOXIDE REDUCTASE"/>
    <property type="match status" value="1"/>
</dbReference>
<comment type="similarity">
    <text evidence="4">Belongs to the MsrA Met sulfoxide reductase family.</text>
</comment>
<evidence type="ECO:0000256" key="1">
    <source>
        <dbReference type="ARBA" id="ARBA00023002"/>
    </source>
</evidence>
<comment type="caution">
    <text evidence="6">The sequence shown here is derived from an EMBL/GenBank/DDBJ whole genome shotgun (WGS) entry which is preliminary data.</text>
</comment>
<dbReference type="RefSeq" id="WP_147702555.1">
    <property type="nucleotide sequence ID" value="NZ_VDUY01000001.1"/>
</dbReference>
<reference evidence="6 7" key="1">
    <citation type="submission" date="2019-06" db="EMBL/GenBank/DDBJ databases">
        <title>Quisquiliibacterium sp. nov., isolated from a maize field.</title>
        <authorList>
            <person name="Lin S.-Y."/>
            <person name="Tsai C.-F."/>
            <person name="Young C.-C."/>
        </authorList>
    </citation>
    <scope>NUCLEOTIDE SEQUENCE [LARGE SCALE GENOMIC DNA]</scope>
    <source>
        <strain evidence="6 7">CC-CFT501</strain>
    </source>
</reference>
<evidence type="ECO:0000256" key="4">
    <source>
        <dbReference type="HAMAP-Rule" id="MF_01401"/>
    </source>
</evidence>
<evidence type="ECO:0000313" key="6">
    <source>
        <dbReference type="EMBL" id="TXL68414.1"/>
    </source>
</evidence>
<organism evidence="6 7">
    <name type="scientific">Zeimonas arvi</name>
    <dbReference type="NCBI Taxonomy" id="2498847"/>
    <lineage>
        <taxon>Bacteria</taxon>
        <taxon>Pseudomonadati</taxon>
        <taxon>Pseudomonadota</taxon>
        <taxon>Betaproteobacteria</taxon>
        <taxon>Burkholderiales</taxon>
        <taxon>Burkholderiaceae</taxon>
        <taxon>Zeimonas</taxon>
    </lineage>
</organism>
<comment type="function">
    <text evidence="4">Has an important function as a repair enzyme for proteins that have been inactivated by oxidation. Catalyzes the reversible oxidation-reduction of methionine sulfoxide in proteins to methionine.</text>
</comment>
<keyword evidence="7" id="KW-1185">Reference proteome</keyword>
<comment type="catalytic activity">
    <reaction evidence="2 4">
        <text>L-methionyl-[protein] + [thioredoxin]-disulfide + H2O = L-methionyl-(S)-S-oxide-[protein] + [thioredoxin]-dithiol</text>
        <dbReference type="Rhea" id="RHEA:14217"/>
        <dbReference type="Rhea" id="RHEA-COMP:10698"/>
        <dbReference type="Rhea" id="RHEA-COMP:10700"/>
        <dbReference type="Rhea" id="RHEA-COMP:12313"/>
        <dbReference type="Rhea" id="RHEA-COMP:12315"/>
        <dbReference type="ChEBI" id="CHEBI:15377"/>
        <dbReference type="ChEBI" id="CHEBI:16044"/>
        <dbReference type="ChEBI" id="CHEBI:29950"/>
        <dbReference type="ChEBI" id="CHEBI:44120"/>
        <dbReference type="ChEBI" id="CHEBI:50058"/>
        <dbReference type="EC" id="1.8.4.11"/>
    </reaction>
</comment>
<dbReference type="EMBL" id="VDUY01000001">
    <property type="protein sequence ID" value="TXL68414.1"/>
    <property type="molecule type" value="Genomic_DNA"/>
</dbReference>
<dbReference type="Pfam" id="PF01625">
    <property type="entry name" value="PMSR"/>
    <property type="match status" value="1"/>
</dbReference>
<feature type="active site" evidence="4">
    <location>
        <position position="12"/>
    </location>
</feature>
<evidence type="ECO:0000256" key="2">
    <source>
        <dbReference type="ARBA" id="ARBA00047806"/>
    </source>
</evidence>
<dbReference type="OrthoDB" id="4174719at2"/>
<evidence type="ECO:0000259" key="5">
    <source>
        <dbReference type="Pfam" id="PF01625"/>
    </source>
</evidence>
<dbReference type="HAMAP" id="MF_01401">
    <property type="entry name" value="MsrA"/>
    <property type="match status" value="1"/>
</dbReference>
<dbReference type="SUPFAM" id="SSF55068">
    <property type="entry name" value="Peptide methionine sulfoxide reductase"/>
    <property type="match status" value="1"/>
</dbReference>
<evidence type="ECO:0000256" key="3">
    <source>
        <dbReference type="ARBA" id="ARBA00048782"/>
    </source>
</evidence>
<dbReference type="Gene3D" id="3.30.1060.10">
    <property type="entry name" value="Peptide methionine sulphoxide reductase MsrA"/>
    <property type="match status" value="1"/>
</dbReference>
<dbReference type="GO" id="GO:0033744">
    <property type="term" value="F:L-methionine:thioredoxin-disulfide S-oxidoreductase activity"/>
    <property type="evidence" value="ECO:0007669"/>
    <property type="project" value="RHEA"/>
</dbReference>
<accession>A0A5C8P5N0</accession>
<dbReference type="NCBIfam" id="TIGR00401">
    <property type="entry name" value="msrA"/>
    <property type="match status" value="1"/>
</dbReference>
<dbReference type="Proteomes" id="UP000321548">
    <property type="component" value="Unassembled WGS sequence"/>
</dbReference>
<gene>
    <name evidence="4 6" type="primary">msrA</name>
    <name evidence="6" type="ORF">FHP08_01640</name>
</gene>
<feature type="domain" description="Peptide methionine sulphoxide reductase MsrA" evidence="5">
    <location>
        <begin position="6"/>
        <end position="157"/>
    </location>
</feature>
<keyword evidence="1 4" id="KW-0560">Oxidoreductase</keyword>
<name>A0A5C8P5N0_9BURK</name>
<sequence length="179" mass="19965">MNRQVAILAGGCFWCTEAVFLEVDGVLSVESGYCGGQTSDPGYEEVCGGRTGHAEAVRIEFDADRIGYQDLLGIFFGTHDPTTLNWQGNDVGTQYRSAIFPLDEAQRAQAEVFVAKLQADRVFDAPIVTTIEPPGTWYAAEAYHQRFFERNPWQGYCMAVVAPKVAKFRRAFAARLRKR</sequence>
<protein>
    <recommendedName>
        <fullName evidence="4">Peptide methionine sulfoxide reductase MsrA</fullName>
        <shortName evidence="4">Protein-methionine-S-oxide reductase</shortName>
        <ecNumber evidence="4">1.8.4.11</ecNumber>
    </recommendedName>
    <alternativeName>
        <fullName evidence="4">Peptide-methionine (S)-S-oxide reductase</fullName>
        <shortName evidence="4">Peptide Met(O) reductase</shortName>
    </alternativeName>
</protein>
<evidence type="ECO:0000313" key="7">
    <source>
        <dbReference type="Proteomes" id="UP000321548"/>
    </source>
</evidence>
<dbReference type="EC" id="1.8.4.11" evidence="4"/>
<comment type="catalytic activity">
    <reaction evidence="3 4">
        <text>[thioredoxin]-disulfide + L-methionine + H2O = L-methionine (S)-S-oxide + [thioredoxin]-dithiol</text>
        <dbReference type="Rhea" id="RHEA:19993"/>
        <dbReference type="Rhea" id="RHEA-COMP:10698"/>
        <dbReference type="Rhea" id="RHEA-COMP:10700"/>
        <dbReference type="ChEBI" id="CHEBI:15377"/>
        <dbReference type="ChEBI" id="CHEBI:29950"/>
        <dbReference type="ChEBI" id="CHEBI:50058"/>
        <dbReference type="ChEBI" id="CHEBI:57844"/>
        <dbReference type="ChEBI" id="CHEBI:58772"/>
        <dbReference type="EC" id="1.8.4.11"/>
    </reaction>
</comment>
<proteinExistence type="inferred from homology"/>
<dbReference type="PANTHER" id="PTHR43774:SF1">
    <property type="entry name" value="PEPTIDE METHIONINE SULFOXIDE REDUCTASE MSRA 2"/>
    <property type="match status" value="1"/>
</dbReference>